<dbReference type="STRING" id="1159016.SAMN02927937_02913"/>
<evidence type="ECO:0000313" key="12">
    <source>
        <dbReference type="EMBL" id="SEI04080.1"/>
    </source>
</evidence>
<dbReference type="InterPro" id="IPR011096">
    <property type="entry name" value="FTP_domain"/>
</dbReference>
<evidence type="ECO:0000259" key="10">
    <source>
        <dbReference type="Pfam" id="PF07504"/>
    </source>
</evidence>
<organism evidence="12 13">
    <name type="scientific">Paenimyroides marinum</name>
    <dbReference type="NCBI Taxonomy" id="1159016"/>
    <lineage>
        <taxon>Bacteria</taxon>
        <taxon>Pseudomonadati</taxon>
        <taxon>Bacteroidota</taxon>
        <taxon>Flavobacteriia</taxon>
        <taxon>Flavobacteriales</taxon>
        <taxon>Flavobacteriaceae</taxon>
        <taxon>Paenimyroides</taxon>
    </lineage>
</organism>
<evidence type="ECO:0000256" key="3">
    <source>
        <dbReference type="ARBA" id="ARBA00022729"/>
    </source>
</evidence>
<reference evidence="12 13" key="1">
    <citation type="submission" date="2016-10" db="EMBL/GenBank/DDBJ databases">
        <authorList>
            <person name="de Groot N.N."/>
        </authorList>
    </citation>
    <scope>NUCLEOTIDE SEQUENCE [LARGE SCALE GENOMIC DNA]</scope>
    <source>
        <strain evidence="12 13">CGMCC 1.10825</strain>
    </source>
</reference>
<evidence type="ECO:0000256" key="2">
    <source>
        <dbReference type="ARBA" id="ARBA00022723"/>
    </source>
</evidence>
<evidence type="ECO:0000256" key="6">
    <source>
        <dbReference type="ARBA" id="ARBA00023049"/>
    </source>
</evidence>
<dbReference type="Pfam" id="PF07504">
    <property type="entry name" value="FTP"/>
    <property type="match status" value="1"/>
</dbReference>
<dbReference type="Proteomes" id="UP000199634">
    <property type="component" value="Unassembled WGS sequence"/>
</dbReference>
<dbReference type="GO" id="GO:0046872">
    <property type="term" value="F:metal ion binding"/>
    <property type="evidence" value="ECO:0007669"/>
    <property type="project" value="UniProtKB-KW"/>
</dbReference>
<feature type="chain" id="PRO_5011508173" evidence="7">
    <location>
        <begin position="31"/>
        <end position="664"/>
    </location>
</feature>
<dbReference type="Gene3D" id="3.10.450.490">
    <property type="match status" value="1"/>
</dbReference>
<dbReference type="InterPro" id="IPR027268">
    <property type="entry name" value="Peptidase_M4/M1_CTD_sf"/>
</dbReference>
<dbReference type="Pfam" id="PF02868">
    <property type="entry name" value="Peptidase_M4_C"/>
    <property type="match status" value="1"/>
</dbReference>
<keyword evidence="3 7" id="KW-0732">Signal</keyword>
<gene>
    <name evidence="12" type="ORF">SAMN02927937_02913</name>
</gene>
<dbReference type="PANTHER" id="PTHR33794">
    <property type="entry name" value="BACILLOLYSIN"/>
    <property type="match status" value="1"/>
</dbReference>
<keyword evidence="6" id="KW-0482">Metalloprotease</keyword>
<name>A0A1H6MQC4_9FLAO</name>
<feature type="domain" description="Secretion system C-terminal sorting" evidence="11">
    <location>
        <begin position="592"/>
        <end position="663"/>
    </location>
</feature>
<protein>
    <submittedName>
        <fullName evidence="12">Por secretion system C-terminal sorting domain-containing protein</fullName>
    </submittedName>
</protein>
<sequence>MNKKIFQLKKIPVVFLLSGVLLVSTNNVFAINTPIQISSYSSELPKPQYQNGYGTFLVDATNTKISVSEFSNQLNDYFDLDDQHTFELVNEQRDASTGYNYYSYQHFYNDVKVNGDMVFVHAKNDQVQYINGQIVKIAELSVTHSIDEEKIKEVALNNFGITENVQISKIENFIYKQESQEGKISLKQVAKISLIATAPFKTIEYLIDVQSNEIISQFDKFHKADTQSTSATYFRGNQSITVDSYNGSYRLKDNARNIRTLNAVNLTGHLNADGTFSGYSEYTNSSANFTSVNTKPAVEVHWAMKNTYDYYKNIHNRTSFDGNGHAINNYYDAGTALGTHENAAALDEVDNGYELIGMFYGKGGSYLHPVVGLDVAGHEFSHMVVSRNGNGGLDYQNESGALNESFADMFGTSIEFYVNDNPNWTIGEGLLKSSSITPNYFRSMSNPNSAPTSIGMPSQPDTYKGQYWQNTTNNPNGYNDYGGVHINSGVGNHWFYLLSEGGSGVNDINKSYNVTGITIQKAEKIAYRALTTGLSSSATYLDAYNATIAAAAALYGANSNEWTQVVDAWYAVGIGSGAASTKNYEMEAKLKVYPNPVTGDEVTIESNLDETTTVEMFDLTGKQVLAPKQIESRTVLNTSNYKTGVYILKFKSTLGEYSHKLIIK</sequence>
<dbReference type="Gene3D" id="3.10.170.10">
    <property type="match status" value="1"/>
</dbReference>
<evidence type="ECO:0000256" key="1">
    <source>
        <dbReference type="ARBA" id="ARBA00022670"/>
    </source>
</evidence>
<dbReference type="NCBIfam" id="TIGR04183">
    <property type="entry name" value="Por_Secre_tail"/>
    <property type="match status" value="1"/>
</dbReference>
<dbReference type="InterPro" id="IPR050728">
    <property type="entry name" value="Zinc_Metalloprotease_M4"/>
</dbReference>
<dbReference type="Pfam" id="PF18962">
    <property type="entry name" value="Por_Secre_tail"/>
    <property type="match status" value="1"/>
</dbReference>
<proteinExistence type="predicted"/>
<evidence type="ECO:0000259" key="11">
    <source>
        <dbReference type="Pfam" id="PF18962"/>
    </source>
</evidence>
<dbReference type="RefSeq" id="WP_091102961.1">
    <property type="nucleotide sequence ID" value="NZ_FNXE01000084.1"/>
</dbReference>
<evidence type="ECO:0000259" key="8">
    <source>
        <dbReference type="Pfam" id="PF01447"/>
    </source>
</evidence>
<evidence type="ECO:0000256" key="4">
    <source>
        <dbReference type="ARBA" id="ARBA00022801"/>
    </source>
</evidence>
<dbReference type="EMBL" id="FNXE01000084">
    <property type="protein sequence ID" value="SEI04080.1"/>
    <property type="molecule type" value="Genomic_DNA"/>
</dbReference>
<keyword evidence="2" id="KW-0479">Metal-binding</keyword>
<keyword evidence="1" id="KW-0645">Protease</keyword>
<feature type="domain" description="Peptidase M4" evidence="8">
    <location>
        <begin position="230"/>
        <end position="385"/>
    </location>
</feature>
<evidence type="ECO:0000256" key="5">
    <source>
        <dbReference type="ARBA" id="ARBA00022833"/>
    </source>
</evidence>
<evidence type="ECO:0000259" key="9">
    <source>
        <dbReference type="Pfam" id="PF02868"/>
    </source>
</evidence>
<dbReference type="InterPro" id="IPR013856">
    <property type="entry name" value="Peptidase_M4_domain"/>
</dbReference>
<dbReference type="SUPFAM" id="SSF55486">
    <property type="entry name" value="Metalloproteases ('zincins'), catalytic domain"/>
    <property type="match status" value="1"/>
</dbReference>
<dbReference type="GO" id="GO:0004222">
    <property type="term" value="F:metalloendopeptidase activity"/>
    <property type="evidence" value="ECO:0007669"/>
    <property type="project" value="InterPro"/>
</dbReference>
<dbReference type="InterPro" id="IPR001570">
    <property type="entry name" value="Peptidase_M4_C_domain"/>
</dbReference>
<keyword evidence="4" id="KW-0378">Hydrolase</keyword>
<dbReference type="OrthoDB" id="291295at2"/>
<evidence type="ECO:0000256" key="7">
    <source>
        <dbReference type="SAM" id="SignalP"/>
    </source>
</evidence>
<dbReference type="Gene3D" id="1.10.390.10">
    <property type="entry name" value="Neutral Protease Domain 2"/>
    <property type="match status" value="1"/>
</dbReference>
<dbReference type="CDD" id="cd09597">
    <property type="entry name" value="M4_TLP"/>
    <property type="match status" value="1"/>
</dbReference>
<evidence type="ECO:0000313" key="13">
    <source>
        <dbReference type="Proteomes" id="UP000199634"/>
    </source>
</evidence>
<feature type="domain" description="FTP" evidence="10">
    <location>
        <begin position="85"/>
        <end position="133"/>
    </location>
</feature>
<accession>A0A1H6MQC4</accession>
<feature type="domain" description="Peptidase M4 C-terminal" evidence="9">
    <location>
        <begin position="392"/>
        <end position="574"/>
    </location>
</feature>
<dbReference type="PANTHER" id="PTHR33794:SF1">
    <property type="entry name" value="BACILLOLYSIN"/>
    <property type="match status" value="1"/>
</dbReference>
<feature type="signal peptide" evidence="7">
    <location>
        <begin position="1"/>
        <end position="30"/>
    </location>
</feature>
<dbReference type="AlphaFoldDB" id="A0A1H6MQC4"/>
<dbReference type="GO" id="GO:0006508">
    <property type="term" value="P:proteolysis"/>
    <property type="evidence" value="ECO:0007669"/>
    <property type="project" value="UniProtKB-KW"/>
</dbReference>
<dbReference type="InterPro" id="IPR026444">
    <property type="entry name" value="Secre_tail"/>
</dbReference>
<keyword evidence="5" id="KW-0862">Zinc</keyword>
<keyword evidence="13" id="KW-1185">Reference proteome</keyword>
<dbReference type="Pfam" id="PF01447">
    <property type="entry name" value="Peptidase_M4"/>
    <property type="match status" value="1"/>
</dbReference>